<sequence length="178" mass="20645">TVTVPELELALKKFILIYQYRTILSDTMMIEKAKLLADKLGVPEGKLYFSSGWLQKFKERNGIYQIKLHREADSVDEDVITESLPLLKSKCSEYPLDRIYNMDKTGLFYQLEPDRTLVNRRIAGRKKNKERISVALCANADRSYKLAPLMIGKYAKPRYFKNVKINNLPMTYRSNAKA</sequence>
<name>A0ACA9PTB4_9GLOM</name>
<keyword evidence="2" id="KW-1185">Reference proteome</keyword>
<organism evidence="1 2">
    <name type="scientific">Racocetra persica</name>
    <dbReference type="NCBI Taxonomy" id="160502"/>
    <lineage>
        <taxon>Eukaryota</taxon>
        <taxon>Fungi</taxon>
        <taxon>Fungi incertae sedis</taxon>
        <taxon>Mucoromycota</taxon>
        <taxon>Glomeromycotina</taxon>
        <taxon>Glomeromycetes</taxon>
        <taxon>Diversisporales</taxon>
        <taxon>Gigasporaceae</taxon>
        <taxon>Racocetra</taxon>
    </lineage>
</organism>
<accession>A0ACA9PTB4</accession>
<evidence type="ECO:0000313" key="1">
    <source>
        <dbReference type="EMBL" id="CAG8715642.1"/>
    </source>
</evidence>
<feature type="non-terminal residue" evidence="1">
    <location>
        <position position="1"/>
    </location>
</feature>
<evidence type="ECO:0000313" key="2">
    <source>
        <dbReference type="Proteomes" id="UP000789920"/>
    </source>
</evidence>
<dbReference type="EMBL" id="CAJVQC010021926">
    <property type="protein sequence ID" value="CAG8715642.1"/>
    <property type="molecule type" value="Genomic_DNA"/>
</dbReference>
<comment type="caution">
    <text evidence="1">The sequence shown here is derived from an EMBL/GenBank/DDBJ whole genome shotgun (WGS) entry which is preliminary data.</text>
</comment>
<protein>
    <submittedName>
        <fullName evidence="1">34106_t:CDS:1</fullName>
    </submittedName>
</protein>
<reference evidence="1" key="1">
    <citation type="submission" date="2021-06" db="EMBL/GenBank/DDBJ databases">
        <authorList>
            <person name="Kallberg Y."/>
            <person name="Tangrot J."/>
            <person name="Rosling A."/>
        </authorList>
    </citation>
    <scope>NUCLEOTIDE SEQUENCE</scope>
    <source>
        <strain evidence="1">MA461A</strain>
    </source>
</reference>
<dbReference type="Proteomes" id="UP000789920">
    <property type="component" value="Unassembled WGS sequence"/>
</dbReference>
<gene>
    <name evidence="1" type="ORF">RPERSI_LOCUS10872</name>
</gene>
<proteinExistence type="predicted"/>